<keyword evidence="3" id="KW-1185">Reference proteome</keyword>
<evidence type="ECO:0000313" key="3">
    <source>
        <dbReference type="Proteomes" id="UP000250790"/>
    </source>
</evidence>
<dbReference type="Proteomes" id="UP000250790">
    <property type="component" value="Unassembled WGS sequence"/>
</dbReference>
<proteinExistence type="predicted"/>
<dbReference type="InterPro" id="IPR014508">
    <property type="entry name" value="UCP020555_TPR-like"/>
</dbReference>
<dbReference type="PIRSF" id="PIRSF020555">
    <property type="entry name" value="UCP020555"/>
    <property type="match status" value="1"/>
</dbReference>
<feature type="region of interest" description="Disordered" evidence="1">
    <location>
        <begin position="1"/>
        <end position="20"/>
    </location>
</feature>
<organism evidence="2 3">
    <name type="scientific">Limnohabitans parvus II-B4</name>
    <dbReference type="NCBI Taxonomy" id="1293052"/>
    <lineage>
        <taxon>Bacteria</taxon>
        <taxon>Pseudomonadati</taxon>
        <taxon>Pseudomonadota</taxon>
        <taxon>Betaproteobacteria</taxon>
        <taxon>Burkholderiales</taxon>
        <taxon>Comamonadaceae</taxon>
        <taxon>Limnohabitans</taxon>
    </lineage>
</organism>
<comment type="caution">
    <text evidence="2">The sequence shown here is derived from an EMBL/GenBank/DDBJ whole genome shotgun (WGS) entry which is preliminary data.</text>
</comment>
<accession>A0A315EH60</accession>
<evidence type="ECO:0000313" key="2">
    <source>
        <dbReference type="EMBL" id="PUE55442.1"/>
    </source>
</evidence>
<dbReference type="EMBL" id="NESN01000001">
    <property type="protein sequence ID" value="PUE55442.1"/>
    <property type="molecule type" value="Genomic_DNA"/>
</dbReference>
<name>A0A315EH60_9BURK</name>
<reference evidence="2 3" key="1">
    <citation type="submission" date="2017-04" db="EMBL/GenBank/DDBJ databases">
        <title>Unexpected and diverse lifestyles within the genus Limnohabitans.</title>
        <authorList>
            <person name="Kasalicky V."/>
            <person name="Mehrshad M."/>
            <person name="Andrei S.-A."/>
            <person name="Salcher M."/>
            <person name="Kratochvilova H."/>
            <person name="Simek K."/>
            <person name="Ghai R."/>
        </authorList>
    </citation>
    <scope>NUCLEOTIDE SEQUENCE [LARGE SCALE GENOMIC DNA]</scope>
    <source>
        <strain evidence="2 3">II-B4</strain>
    </source>
</reference>
<dbReference type="RefSeq" id="WP_108311437.1">
    <property type="nucleotide sequence ID" value="NZ_NESN01000001.1"/>
</dbReference>
<protein>
    <submittedName>
        <fullName evidence="2">DUF4810 domain-containing protein</fullName>
    </submittedName>
</protein>
<dbReference type="Pfam" id="PF16068">
    <property type="entry name" value="DUF4810"/>
    <property type="match status" value="1"/>
</dbReference>
<dbReference type="AlphaFoldDB" id="A0A315EH60"/>
<evidence type="ECO:0000256" key="1">
    <source>
        <dbReference type="SAM" id="MobiDB-lite"/>
    </source>
</evidence>
<sequence>MASSPVSQSMSHRTHTTPSMPARIKTVALLATVLALAGCANKAPPPLYGWNGYEKNLDTYFRGDRESLDTQAKLMEDDLQKMRAAGQATPPGYQAHLGLLHGKQGDLGRFQQHLQAEKAQFPESETFVNFLLRKFKSN</sequence>
<dbReference type="OrthoDB" id="9800218at2"/>
<feature type="compositionally biased region" description="Polar residues" evidence="1">
    <location>
        <begin position="1"/>
        <end position="19"/>
    </location>
</feature>
<gene>
    <name evidence="2" type="ORF">B9Z37_02430</name>
</gene>